<dbReference type="EMBL" id="BNAG01000004">
    <property type="protein sequence ID" value="GHE70490.1"/>
    <property type="molecule type" value="Genomic_DNA"/>
</dbReference>
<sequence length="128" mass="14198">MLISISTQAQEDNWTLLKESDGVKVFYQPEACQSQSVPDPLQAATIGFGHQTLKLKFVNSNSSNRSVTFSKVTKNSSNELHSLSLAPGTTLLDKCDEAPRIILNQQKDDDYPVAFSDYIKAFELTINN</sequence>
<keyword evidence="2" id="KW-1185">Reference proteome</keyword>
<accession>A0ABQ3I9G7</accession>
<gene>
    <name evidence="1" type="ORF">GCM10011340_27750</name>
</gene>
<organism evidence="1 2">
    <name type="scientific">Roseivirga thermotolerans</name>
    <dbReference type="NCBI Taxonomy" id="1758176"/>
    <lineage>
        <taxon>Bacteria</taxon>
        <taxon>Pseudomonadati</taxon>
        <taxon>Bacteroidota</taxon>
        <taxon>Cytophagia</taxon>
        <taxon>Cytophagales</taxon>
        <taxon>Roseivirgaceae</taxon>
        <taxon>Roseivirga</taxon>
    </lineage>
</organism>
<protein>
    <submittedName>
        <fullName evidence="1">Uncharacterized protein</fullName>
    </submittedName>
</protein>
<evidence type="ECO:0000313" key="2">
    <source>
        <dbReference type="Proteomes" id="UP000658258"/>
    </source>
</evidence>
<comment type="caution">
    <text evidence="1">The sequence shown here is derived from an EMBL/GenBank/DDBJ whole genome shotgun (WGS) entry which is preliminary data.</text>
</comment>
<reference evidence="2" key="1">
    <citation type="journal article" date="2019" name="Int. J. Syst. Evol. Microbiol.">
        <title>The Global Catalogue of Microorganisms (GCM) 10K type strain sequencing project: providing services to taxonomists for standard genome sequencing and annotation.</title>
        <authorList>
            <consortium name="The Broad Institute Genomics Platform"/>
            <consortium name="The Broad Institute Genome Sequencing Center for Infectious Disease"/>
            <person name="Wu L."/>
            <person name="Ma J."/>
        </authorList>
    </citation>
    <scope>NUCLEOTIDE SEQUENCE [LARGE SCALE GENOMIC DNA]</scope>
    <source>
        <strain evidence="2">CGMCC 1.15111</strain>
    </source>
</reference>
<proteinExistence type="predicted"/>
<evidence type="ECO:0000313" key="1">
    <source>
        <dbReference type="EMBL" id="GHE70490.1"/>
    </source>
</evidence>
<name>A0ABQ3I9G7_9BACT</name>
<dbReference type="Proteomes" id="UP000658258">
    <property type="component" value="Unassembled WGS sequence"/>
</dbReference>